<protein>
    <submittedName>
        <fullName evidence="9">Oligosaccharyltransferase complex subunit delta</fullName>
    </submittedName>
</protein>
<feature type="transmembrane region" description="Helical" evidence="7">
    <location>
        <begin position="21"/>
        <end position="45"/>
    </location>
</feature>
<accession>A0A4D6MM34</accession>
<dbReference type="InterPro" id="IPR019557">
    <property type="entry name" value="AminoTfrase-like_pln_mobile"/>
</dbReference>
<keyword evidence="9" id="KW-0808">Transferase</keyword>
<evidence type="ECO:0000256" key="2">
    <source>
        <dbReference type="ARBA" id="ARBA00022692"/>
    </source>
</evidence>
<evidence type="ECO:0000256" key="7">
    <source>
        <dbReference type="SAM" id="Phobius"/>
    </source>
</evidence>
<comment type="subcellular location">
    <subcellularLocation>
        <location evidence="1">Membrane</location>
        <topology evidence="1">Multi-pass membrane protein</topology>
    </subcellularLocation>
</comment>
<dbReference type="Pfam" id="PF10536">
    <property type="entry name" value="PMD"/>
    <property type="match status" value="1"/>
</dbReference>
<keyword evidence="10" id="KW-1185">Reference proteome</keyword>
<dbReference type="AlphaFoldDB" id="A0A4D6MM34"/>
<feature type="coiled-coil region" evidence="5">
    <location>
        <begin position="464"/>
        <end position="498"/>
    </location>
</feature>
<feature type="compositionally biased region" description="Acidic residues" evidence="6">
    <location>
        <begin position="507"/>
        <end position="531"/>
    </location>
</feature>
<sequence length="590" mass="68295">MANLYVKAVPPADLNRNTEWFTYPGVWTTYILILFFSWILVLSVFGCSPGIAWTIVNLAHFAVTYHFFHWKKGTPFAEDQGIYNRLTWWEQVDNGKQLTRNRKFLTVVPLVLYLIASHTTDYQNPMLFFNTVAVIVLVVAKFPHMHKVTPLYRRQKWKDTQDYKMDDNRDRHVYLSEENKILFGHFCKTKFVGAINNRLSVQQKNYIQGTPFWWFPMVTDSVKISRKLLSLLCYNWVERRGGFRIGGQVVEFNLLDVCLGLGLRVLGERIDLNETISDSDTLNIFGGQTVTVELIYYYLLKYNDDVGGVELFCRIYILLGISEFLLPNKKGIVFPIIFKLVDDIDNIGKYNWGTLVYEYLVSSLCIASLGLKNESAAKHFDVVGCVYLLQLWSFDHLLVCNTKLTCRMNKFPRLLHWMNVKVGDKVITRSFHKKMCVVDVSVSDEELRHDVVKEAFKQFGTAYRNEEKKDKEEVLRLLEHEEGEIASMEHSISELEEIVAKCKGEVGNEDPPNDGCADDVFDDDGDEDDEMFHDPPVKPHQDEEVVVNDDGGQHSNMYDRMKAQPRRWFKSVATRTPFSVYGNKKNAKPK</sequence>
<keyword evidence="4 7" id="KW-0472">Membrane</keyword>
<evidence type="ECO:0000256" key="6">
    <source>
        <dbReference type="SAM" id="MobiDB-lite"/>
    </source>
</evidence>
<dbReference type="Pfam" id="PF04061">
    <property type="entry name" value="ORMDL"/>
    <property type="match status" value="1"/>
</dbReference>
<gene>
    <name evidence="9" type="ORF">DEO72_LG8g561</name>
</gene>
<organism evidence="9 10">
    <name type="scientific">Vigna unguiculata</name>
    <name type="common">Cowpea</name>
    <dbReference type="NCBI Taxonomy" id="3917"/>
    <lineage>
        <taxon>Eukaryota</taxon>
        <taxon>Viridiplantae</taxon>
        <taxon>Streptophyta</taxon>
        <taxon>Embryophyta</taxon>
        <taxon>Tracheophyta</taxon>
        <taxon>Spermatophyta</taxon>
        <taxon>Magnoliopsida</taxon>
        <taxon>eudicotyledons</taxon>
        <taxon>Gunneridae</taxon>
        <taxon>Pentapetalae</taxon>
        <taxon>rosids</taxon>
        <taxon>fabids</taxon>
        <taxon>Fabales</taxon>
        <taxon>Fabaceae</taxon>
        <taxon>Papilionoideae</taxon>
        <taxon>50 kb inversion clade</taxon>
        <taxon>NPAAA clade</taxon>
        <taxon>indigoferoid/millettioid clade</taxon>
        <taxon>Phaseoleae</taxon>
        <taxon>Vigna</taxon>
    </lineage>
</organism>
<dbReference type="Proteomes" id="UP000501690">
    <property type="component" value="Linkage Group LG8"/>
</dbReference>
<keyword evidence="2 7" id="KW-0812">Transmembrane</keyword>
<evidence type="ECO:0000313" key="9">
    <source>
        <dbReference type="EMBL" id="QCE02546.1"/>
    </source>
</evidence>
<evidence type="ECO:0000259" key="8">
    <source>
        <dbReference type="Pfam" id="PF10536"/>
    </source>
</evidence>
<reference evidence="9 10" key="1">
    <citation type="submission" date="2019-04" db="EMBL/GenBank/DDBJ databases">
        <title>An improved genome assembly and genetic linkage map for asparagus bean, Vigna unguiculata ssp. sesquipedialis.</title>
        <authorList>
            <person name="Xia Q."/>
            <person name="Zhang R."/>
            <person name="Dong Y."/>
        </authorList>
    </citation>
    <scope>NUCLEOTIDE SEQUENCE [LARGE SCALE GENOMIC DNA]</scope>
    <source>
        <tissue evidence="9">Leaf</tissue>
    </source>
</reference>
<evidence type="ECO:0000313" key="10">
    <source>
        <dbReference type="Proteomes" id="UP000501690"/>
    </source>
</evidence>
<evidence type="ECO:0000256" key="4">
    <source>
        <dbReference type="ARBA" id="ARBA00023136"/>
    </source>
</evidence>
<dbReference type="GO" id="GO:0016740">
    <property type="term" value="F:transferase activity"/>
    <property type="evidence" value="ECO:0007669"/>
    <property type="project" value="UniProtKB-KW"/>
</dbReference>
<feature type="domain" description="Aminotransferase-like plant mobile" evidence="8">
    <location>
        <begin position="253"/>
        <end position="424"/>
    </location>
</feature>
<dbReference type="InterPro" id="IPR007203">
    <property type="entry name" value="ORMDL"/>
</dbReference>
<keyword evidence="5" id="KW-0175">Coiled coil</keyword>
<feature type="compositionally biased region" description="Basic and acidic residues" evidence="6">
    <location>
        <begin position="532"/>
        <end position="543"/>
    </location>
</feature>
<evidence type="ECO:0000256" key="3">
    <source>
        <dbReference type="ARBA" id="ARBA00022989"/>
    </source>
</evidence>
<keyword evidence="3 7" id="KW-1133">Transmembrane helix</keyword>
<dbReference type="GO" id="GO:0005789">
    <property type="term" value="C:endoplasmic reticulum membrane"/>
    <property type="evidence" value="ECO:0007669"/>
    <property type="project" value="InterPro"/>
</dbReference>
<feature type="transmembrane region" description="Helical" evidence="7">
    <location>
        <begin position="51"/>
        <end position="68"/>
    </location>
</feature>
<name>A0A4D6MM34_VIGUN</name>
<feature type="region of interest" description="Disordered" evidence="6">
    <location>
        <begin position="506"/>
        <end position="563"/>
    </location>
</feature>
<dbReference type="EMBL" id="CP039352">
    <property type="protein sequence ID" value="QCE02546.1"/>
    <property type="molecule type" value="Genomic_DNA"/>
</dbReference>
<evidence type="ECO:0000256" key="1">
    <source>
        <dbReference type="ARBA" id="ARBA00004141"/>
    </source>
</evidence>
<evidence type="ECO:0000256" key="5">
    <source>
        <dbReference type="SAM" id="Coils"/>
    </source>
</evidence>
<dbReference type="PANTHER" id="PTHR12665">
    <property type="entry name" value="ORMDL PROTEINS"/>
    <property type="match status" value="1"/>
</dbReference>
<proteinExistence type="predicted"/>